<comment type="similarity">
    <text evidence="1 5">Belongs to the metallophosphoesterase superfamily. Purple acid phosphatase family.</text>
</comment>
<gene>
    <name evidence="10" type="ORF">WJX81_003718</name>
</gene>
<evidence type="ECO:0000313" key="11">
    <source>
        <dbReference type="Proteomes" id="UP001445335"/>
    </source>
</evidence>
<keyword evidence="11" id="KW-1185">Reference proteome</keyword>
<dbReference type="InterPro" id="IPR029052">
    <property type="entry name" value="Metallo-depent_PP-like"/>
</dbReference>
<dbReference type="InterPro" id="IPR039331">
    <property type="entry name" value="PAPs-like"/>
</dbReference>
<evidence type="ECO:0000256" key="4">
    <source>
        <dbReference type="ARBA" id="ARBA00023180"/>
    </source>
</evidence>
<feature type="region of interest" description="Disordered" evidence="6">
    <location>
        <begin position="854"/>
        <end position="903"/>
    </location>
</feature>
<evidence type="ECO:0000259" key="8">
    <source>
        <dbReference type="Pfam" id="PF13460"/>
    </source>
</evidence>
<dbReference type="SUPFAM" id="SSF49363">
    <property type="entry name" value="Purple acid phosphatase, N-terminal domain"/>
    <property type="match status" value="1"/>
</dbReference>
<reference evidence="10 11" key="1">
    <citation type="journal article" date="2024" name="Nat. Commun.">
        <title>Phylogenomics reveals the evolutionary origins of lichenization in chlorophyte algae.</title>
        <authorList>
            <person name="Puginier C."/>
            <person name="Libourel C."/>
            <person name="Otte J."/>
            <person name="Skaloud P."/>
            <person name="Haon M."/>
            <person name="Grisel S."/>
            <person name="Petersen M."/>
            <person name="Berrin J.G."/>
            <person name="Delaux P.M."/>
            <person name="Dal Grande F."/>
            <person name="Keller J."/>
        </authorList>
    </citation>
    <scope>NUCLEOTIDE SEQUENCE [LARGE SCALE GENOMIC DNA]</scope>
    <source>
        <strain evidence="10 11">SAG 245.80</strain>
    </source>
</reference>
<dbReference type="PANTHER" id="PTHR22953">
    <property type="entry name" value="ACID PHOSPHATASE RELATED"/>
    <property type="match status" value="1"/>
</dbReference>
<evidence type="ECO:0000256" key="3">
    <source>
        <dbReference type="ARBA" id="ARBA00022801"/>
    </source>
</evidence>
<dbReference type="InterPro" id="IPR004843">
    <property type="entry name" value="Calcineurin-like_PHP"/>
</dbReference>
<evidence type="ECO:0000259" key="9">
    <source>
        <dbReference type="Pfam" id="PF14008"/>
    </source>
</evidence>
<dbReference type="PANTHER" id="PTHR22953:SF155">
    <property type="entry name" value="PURPLE ACID PHOSPHATASE 18"/>
    <property type="match status" value="1"/>
</dbReference>
<dbReference type="AlphaFoldDB" id="A0AAW1R9T8"/>
<feature type="compositionally biased region" description="Pro residues" evidence="6">
    <location>
        <begin position="873"/>
        <end position="890"/>
    </location>
</feature>
<dbReference type="CDD" id="cd00839">
    <property type="entry name" value="MPP_PAPs"/>
    <property type="match status" value="1"/>
</dbReference>
<dbReference type="Proteomes" id="UP001445335">
    <property type="component" value="Unassembled WGS sequence"/>
</dbReference>
<comment type="caution">
    <text evidence="10">The sequence shown here is derived from an EMBL/GenBank/DDBJ whole genome shotgun (WGS) entry which is preliminary data.</text>
</comment>
<dbReference type="GO" id="GO:0046872">
    <property type="term" value="F:metal ion binding"/>
    <property type="evidence" value="ECO:0007669"/>
    <property type="project" value="InterPro"/>
</dbReference>
<feature type="domain" description="NAD(P)-binding" evidence="8">
    <location>
        <begin position="25"/>
        <end position="222"/>
    </location>
</feature>
<evidence type="ECO:0000313" key="10">
    <source>
        <dbReference type="EMBL" id="KAK9830602.1"/>
    </source>
</evidence>
<evidence type="ECO:0000256" key="2">
    <source>
        <dbReference type="ARBA" id="ARBA00022729"/>
    </source>
</evidence>
<feature type="domain" description="Purple acid phosphatase C-terminal" evidence="9">
    <location>
        <begin position="771"/>
        <end position="814"/>
    </location>
</feature>
<dbReference type="EC" id="3.1.3.2" evidence="5"/>
<comment type="catalytic activity">
    <reaction evidence="5">
        <text>a phosphate monoester + H2O = an alcohol + phosphate</text>
        <dbReference type="Rhea" id="RHEA:15017"/>
        <dbReference type="ChEBI" id="CHEBI:15377"/>
        <dbReference type="ChEBI" id="CHEBI:30879"/>
        <dbReference type="ChEBI" id="CHEBI:43474"/>
        <dbReference type="ChEBI" id="CHEBI:67140"/>
        <dbReference type="EC" id="3.1.3.2"/>
    </reaction>
</comment>
<protein>
    <recommendedName>
        <fullName evidence="5">Purple acid phosphatase</fullName>
        <ecNumber evidence="5">3.1.3.2</ecNumber>
    </recommendedName>
</protein>
<dbReference type="GO" id="GO:0003993">
    <property type="term" value="F:acid phosphatase activity"/>
    <property type="evidence" value="ECO:0007669"/>
    <property type="project" value="UniProtKB-EC"/>
</dbReference>
<dbReference type="InterPro" id="IPR016040">
    <property type="entry name" value="NAD(P)-bd_dom"/>
</dbReference>
<dbReference type="Pfam" id="PF14008">
    <property type="entry name" value="Metallophos_C"/>
    <property type="match status" value="1"/>
</dbReference>
<dbReference type="Pfam" id="PF13460">
    <property type="entry name" value="NAD_binding_10"/>
    <property type="match status" value="1"/>
</dbReference>
<keyword evidence="2" id="KW-0732">Signal</keyword>
<feature type="domain" description="Calcineurin-like phosphoesterase" evidence="7">
    <location>
        <begin position="426"/>
        <end position="658"/>
    </location>
</feature>
<evidence type="ECO:0000256" key="5">
    <source>
        <dbReference type="RuleBase" id="RU361203"/>
    </source>
</evidence>
<dbReference type="SUPFAM" id="SSF56300">
    <property type="entry name" value="Metallo-dependent phosphatases"/>
    <property type="match status" value="1"/>
</dbReference>
<organism evidence="10 11">
    <name type="scientific">Elliptochloris bilobata</name>
    <dbReference type="NCBI Taxonomy" id="381761"/>
    <lineage>
        <taxon>Eukaryota</taxon>
        <taxon>Viridiplantae</taxon>
        <taxon>Chlorophyta</taxon>
        <taxon>core chlorophytes</taxon>
        <taxon>Trebouxiophyceae</taxon>
        <taxon>Trebouxiophyceae incertae sedis</taxon>
        <taxon>Elliptochloris clade</taxon>
        <taxon>Elliptochloris</taxon>
    </lineage>
</organism>
<accession>A0AAW1R9T8</accession>
<dbReference type="InterPro" id="IPR008963">
    <property type="entry name" value="Purple_acid_Pase-like_N"/>
</dbReference>
<evidence type="ECO:0000256" key="6">
    <source>
        <dbReference type="SAM" id="MobiDB-lite"/>
    </source>
</evidence>
<sequence length="939" mass="100818">MCLCETYRARIHQQSFCKSAAPLSQTILEQFKARGLVRNEEAAKALAAELGAPAGALHAGDIVADSSSAYVEAFKGAAALVIATSGVPVVIGPPGPDGRPVFGFKAGQAPREVDWEGQRRQMDTAFECGVQHVVLVSSMGICDAENRLNKIGDGNILVWKRRAERYLISRGFHSYTIIHPGGLLDAPGGERELVLGVDDQLLAASPRSIPRADVAELCVQALLLPEARNRSIDVISKEPGSGQPTSDFAALLRGMDKNASYEPFMPIADDPFKFITFEGPLAGQDPLAANSYSPTDPQQVHLGIAGPNAYYVLWATGYNITSTGTPGVDYPAPNPALVKTRVRFGLSAAALTTEFYNQIYNSTYRAFLQGTNPPPENYSSPVLSSAVIPVSANTQYYYQVTDANGVYTGPVYSFWSAPGAATFPQRVLVIADLGMSYNSSTTMQHVQASATSLPGNSKSTYLLNIGDMSYADTINPDGTYPTLPANSTGPGTYYIFTAGEGLNSATYQPLWDAWLRFLSRSGLTSFPMAASPGNHEIEQQADSAYTTFASYSARLKNPHRASSSSSFHYYSFNFGSVHNIMLSPYVDYTIGSPQYNWLVNDLKAIDRTLTPFVVAGVHNPWVSTDTSYKEFEQMRVSMEPIIYQYGVDVMFNGHVHSYERSNPVYNYVNNPCGMVHITVGDGGNSEGLSGLNYYTRTTDHLYEDSSIVYPNNPALNTGGCPYRGLAYRPGYLKSLNPSADMWPYYNVSLTFQGDGNSTGANGAAVGLAFPCGYCWKSQPPWSAYRESSFGHGVLDVLNATTALWSWNRNQDAVSVAADKVYIVRPPASQCPNKYNGGAPAAFVATAPSLPEQTGVCNPVPPAPAPAPATSSPAPTPAPTPPVSTPAPTPPAATEHPFLHPGLGNIADRIASHFGGGVHAEEAADIDAAERQALDDGHHK</sequence>
<dbReference type="Gene3D" id="3.60.21.10">
    <property type="match status" value="2"/>
</dbReference>
<dbReference type="Pfam" id="PF00149">
    <property type="entry name" value="Metallophos"/>
    <property type="match status" value="1"/>
</dbReference>
<dbReference type="InterPro" id="IPR025733">
    <property type="entry name" value="PAPs_C"/>
</dbReference>
<dbReference type="EMBL" id="JALJOU010000050">
    <property type="protein sequence ID" value="KAK9830602.1"/>
    <property type="molecule type" value="Genomic_DNA"/>
</dbReference>
<proteinExistence type="inferred from homology"/>
<evidence type="ECO:0000256" key="1">
    <source>
        <dbReference type="ARBA" id="ARBA00008723"/>
    </source>
</evidence>
<dbReference type="InterPro" id="IPR041792">
    <property type="entry name" value="MPP_PAP"/>
</dbReference>
<keyword evidence="4" id="KW-0325">Glycoprotein</keyword>
<dbReference type="Gene3D" id="3.40.50.720">
    <property type="entry name" value="NAD(P)-binding Rossmann-like Domain"/>
    <property type="match status" value="1"/>
</dbReference>
<dbReference type="SUPFAM" id="SSF51735">
    <property type="entry name" value="NAD(P)-binding Rossmann-fold domains"/>
    <property type="match status" value="1"/>
</dbReference>
<keyword evidence="3 5" id="KW-0378">Hydrolase</keyword>
<evidence type="ECO:0000259" key="7">
    <source>
        <dbReference type="Pfam" id="PF00149"/>
    </source>
</evidence>
<dbReference type="InterPro" id="IPR036291">
    <property type="entry name" value="NAD(P)-bd_dom_sf"/>
</dbReference>
<name>A0AAW1R9T8_9CHLO</name>